<dbReference type="Proteomes" id="UP000023152">
    <property type="component" value="Unassembled WGS sequence"/>
</dbReference>
<keyword evidence="3" id="KW-1185">Reference proteome</keyword>
<accession>X6LMZ6</accession>
<dbReference type="AlphaFoldDB" id="X6LMZ6"/>
<dbReference type="EMBL" id="ASPP01035598">
    <property type="protein sequence ID" value="ETO02517.1"/>
    <property type="molecule type" value="Genomic_DNA"/>
</dbReference>
<protein>
    <submittedName>
        <fullName evidence="2">Uncharacterized protein</fullName>
    </submittedName>
</protein>
<evidence type="ECO:0000313" key="2">
    <source>
        <dbReference type="EMBL" id="ETO02517.1"/>
    </source>
</evidence>
<evidence type="ECO:0000256" key="1">
    <source>
        <dbReference type="SAM" id="MobiDB-lite"/>
    </source>
</evidence>
<organism evidence="2 3">
    <name type="scientific">Reticulomyxa filosa</name>
    <dbReference type="NCBI Taxonomy" id="46433"/>
    <lineage>
        <taxon>Eukaryota</taxon>
        <taxon>Sar</taxon>
        <taxon>Rhizaria</taxon>
        <taxon>Retaria</taxon>
        <taxon>Foraminifera</taxon>
        <taxon>Monothalamids</taxon>
        <taxon>Reticulomyxidae</taxon>
        <taxon>Reticulomyxa</taxon>
    </lineage>
</organism>
<feature type="region of interest" description="Disordered" evidence="1">
    <location>
        <begin position="1"/>
        <end position="20"/>
    </location>
</feature>
<name>X6LMZ6_RETFI</name>
<comment type="caution">
    <text evidence="2">The sequence shown here is derived from an EMBL/GenBank/DDBJ whole genome shotgun (WGS) entry which is preliminary data.</text>
</comment>
<feature type="non-terminal residue" evidence="2">
    <location>
        <position position="124"/>
    </location>
</feature>
<reference evidence="2 3" key="1">
    <citation type="journal article" date="2013" name="Curr. Biol.">
        <title>The Genome of the Foraminiferan Reticulomyxa filosa.</title>
        <authorList>
            <person name="Glockner G."/>
            <person name="Hulsmann N."/>
            <person name="Schleicher M."/>
            <person name="Noegel A.A."/>
            <person name="Eichinger L."/>
            <person name="Gallinger C."/>
            <person name="Pawlowski J."/>
            <person name="Sierra R."/>
            <person name="Euteneuer U."/>
            <person name="Pillet L."/>
            <person name="Moustafa A."/>
            <person name="Platzer M."/>
            <person name="Groth M."/>
            <person name="Szafranski K."/>
            <person name="Schliwa M."/>
        </authorList>
    </citation>
    <scope>NUCLEOTIDE SEQUENCE [LARGE SCALE GENOMIC DNA]</scope>
</reference>
<sequence length="124" mass="14631">MKTWQPAKNKEENEKTNSQTSIIVCVWTTNNNNNNNNDNDDSENEKWNKWIDLKWIGDDKREKNKKTGTSIEGVFEKNHLFGSIDEEHKDYMASKVINLMKERARRQGRNIDATGRVLLHPEWQ</sequence>
<gene>
    <name evidence="2" type="ORF">RFI_34914</name>
</gene>
<evidence type="ECO:0000313" key="3">
    <source>
        <dbReference type="Proteomes" id="UP000023152"/>
    </source>
</evidence>
<proteinExistence type="predicted"/>